<comment type="subcellular location">
    <subcellularLocation>
        <location evidence="1">Golgi apparatus membrane</location>
        <topology evidence="1">Single-pass type IV membrane protein</topology>
    </subcellularLocation>
</comment>
<dbReference type="EMBL" id="JABTTQ020000007">
    <property type="protein sequence ID" value="KAK6152215.1"/>
    <property type="molecule type" value="Genomic_DNA"/>
</dbReference>
<dbReference type="PANTHER" id="PTHR21230">
    <property type="entry name" value="VESICLE TRANSPORT V-SNARE PROTEIN VTI1-RELATED"/>
    <property type="match status" value="1"/>
</dbReference>
<dbReference type="Pfam" id="PF12352">
    <property type="entry name" value="V-SNARE_C"/>
    <property type="match status" value="1"/>
</dbReference>
<dbReference type="PANTHER" id="PTHR21230:SF1">
    <property type="entry name" value="GOLGI SNAP RECEPTOR COMPLEX MEMBER 2"/>
    <property type="match status" value="1"/>
</dbReference>
<evidence type="ECO:0000256" key="2">
    <source>
        <dbReference type="ARBA" id="ARBA00022448"/>
    </source>
</evidence>
<keyword evidence="4 8" id="KW-0653">Protein transport</keyword>
<evidence type="ECO:0000313" key="9">
    <source>
        <dbReference type="EMBL" id="KAK6152215.1"/>
    </source>
</evidence>
<keyword evidence="3" id="KW-0812">Transmembrane</keyword>
<keyword evidence="2 8" id="KW-0813">Transport</keyword>
<dbReference type="CDD" id="cd15863">
    <property type="entry name" value="SNARE_GS27"/>
    <property type="match status" value="1"/>
</dbReference>
<keyword evidence="7 8" id="KW-0472">Membrane</keyword>
<dbReference type="Gene3D" id="1.20.5.110">
    <property type="match status" value="1"/>
</dbReference>
<proteinExistence type="inferred from homology"/>
<evidence type="ECO:0000313" key="10">
    <source>
        <dbReference type="Proteomes" id="UP001318860"/>
    </source>
</evidence>
<comment type="caution">
    <text evidence="9">The sequence shown here is derived from an EMBL/GenBank/DDBJ whole genome shotgun (WGS) entry which is preliminary data.</text>
</comment>
<sequence length="237" mass="26944">MEGAGGNLSELYSSSKRLSMKVRDALERLERLEFTSTSSSSLSSSTVAVAGSSDDQSTSIRRDINQIQSLCADMDRLWRSIASKPQRDLWKRKVEQVSEEAESFRTSLDKYQSRRQKRIQEAQERAELLGRANGDSHVLRIFDEEAQAMESVRRSSRLLEDSFATGVAILSKYSEQRDHLKRAQRKALDVLNTLGLSNSLLRLIERRNRVDKWIKYAAHQGNGKNQAGLGRSDFHRP</sequence>
<accession>A0ABR0X1A7</accession>
<keyword evidence="6" id="KW-0333">Golgi apparatus</keyword>
<dbReference type="SUPFAM" id="SSF58038">
    <property type="entry name" value="SNARE fusion complex"/>
    <property type="match status" value="1"/>
</dbReference>
<protein>
    <recommendedName>
        <fullName evidence="8">Membrin</fullName>
    </recommendedName>
</protein>
<dbReference type="InterPro" id="IPR027027">
    <property type="entry name" value="GOSR2/Membrin/Bos1"/>
</dbReference>
<keyword evidence="5" id="KW-1133">Transmembrane helix</keyword>
<evidence type="ECO:0000256" key="7">
    <source>
        <dbReference type="ARBA" id="ARBA00023136"/>
    </source>
</evidence>
<name>A0ABR0X1A7_REHGL</name>
<gene>
    <name evidence="9" type="ORF">DH2020_014850</name>
</gene>
<dbReference type="PIRSF" id="PIRSF028865">
    <property type="entry name" value="Membrin-2"/>
    <property type="match status" value="1"/>
</dbReference>
<comment type="function">
    <text evidence="8">Involved in transport of proteins from the cis/medial-Golgi to the trans-Golgi network.</text>
</comment>
<evidence type="ECO:0000256" key="6">
    <source>
        <dbReference type="ARBA" id="ARBA00023034"/>
    </source>
</evidence>
<comment type="similarity">
    <text evidence="8">Belongs to the GOSR2 family.</text>
</comment>
<organism evidence="9 10">
    <name type="scientific">Rehmannia glutinosa</name>
    <name type="common">Chinese foxglove</name>
    <dbReference type="NCBI Taxonomy" id="99300"/>
    <lineage>
        <taxon>Eukaryota</taxon>
        <taxon>Viridiplantae</taxon>
        <taxon>Streptophyta</taxon>
        <taxon>Embryophyta</taxon>
        <taxon>Tracheophyta</taxon>
        <taxon>Spermatophyta</taxon>
        <taxon>Magnoliopsida</taxon>
        <taxon>eudicotyledons</taxon>
        <taxon>Gunneridae</taxon>
        <taxon>Pentapetalae</taxon>
        <taxon>asterids</taxon>
        <taxon>lamiids</taxon>
        <taxon>Lamiales</taxon>
        <taxon>Orobanchaceae</taxon>
        <taxon>Rehmannieae</taxon>
        <taxon>Rehmannia</taxon>
    </lineage>
</organism>
<evidence type="ECO:0000256" key="1">
    <source>
        <dbReference type="ARBA" id="ARBA00004409"/>
    </source>
</evidence>
<evidence type="ECO:0000256" key="5">
    <source>
        <dbReference type="ARBA" id="ARBA00022989"/>
    </source>
</evidence>
<evidence type="ECO:0000256" key="3">
    <source>
        <dbReference type="ARBA" id="ARBA00022692"/>
    </source>
</evidence>
<keyword evidence="10" id="KW-1185">Reference proteome</keyword>
<evidence type="ECO:0000256" key="4">
    <source>
        <dbReference type="ARBA" id="ARBA00022927"/>
    </source>
</evidence>
<dbReference type="Proteomes" id="UP001318860">
    <property type="component" value="Unassembled WGS sequence"/>
</dbReference>
<evidence type="ECO:0000256" key="8">
    <source>
        <dbReference type="PIRNR" id="PIRNR028865"/>
    </source>
</evidence>
<reference evidence="9 10" key="1">
    <citation type="journal article" date="2021" name="Comput. Struct. Biotechnol. J.">
        <title>De novo genome assembly of the potent medicinal plant Rehmannia glutinosa using nanopore technology.</title>
        <authorList>
            <person name="Ma L."/>
            <person name="Dong C."/>
            <person name="Song C."/>
            <person name="Wang X."/>
            <person name="Zheng X."/>
            <person name="Niu Y."/>
            <person name="Chen S."/>
            <person name="Feng W."/>
        </authorList>
    </citation>
    <scope>NUCLEOTIDE SEQUENCE [LARGE SCALE GENOMIC DNA]</scope>
    <source>
        <strain evidence="9">DH-2019</strain>
    </source>
</reference>